<keyword evidence="3" id="KW-1185">Reference proteome</keyword>
<accession>A0ABY5DXZ4</accession>
<feature type="compositionally biased region" description="Basic and acidic residues" evidence="1">
    <location>
        <begin position="39"/>
        <end position="49"/>
    </location>
</feature>
<feature type="region of interest" description="Disordered" evidence="1">
    <location>
        <begin position="1"/>
        <end position="49"/>
    </location>
</feature>
<name>A0ABY5DXZ4_9ACTN</name>
<dbReference type="RefSeq" id="WP_254572185.1">
    <property type="nucleotide sequence ID" value="NZ_CP098502.1"/>
</dbReference>
<evidence type="ECO:0008006" key="4">
    <source>
        <dbReference type="Google" id="ProtNLM"/>
    </source>
</evidence>
<gene>
    <name evidence="2" type="ORF">NBH00_04650</name>
</gene>
<dbReference type="EMBL" id="CP098502">
    <property type="protein sequence ID" value="UTI65505.1"/>
    <property type="molecule type" value="Genomic_DNA"/>
</dbReference>
<evidence type="ECO:0000256" key="1">
    <source>
        <dbReference type="SAM" id="MobiDB-lite"/>
    </source>
</evidence>
<protein>
    <recommendedName>
        <fullName evidence="4">Nucleotide exchange factor GrpE</fullName>
    </recommendedName>
</protein>
<proteinExistence type="predicted"/>
<organism evidence="2 3">
    <name type="scientific">Paraconexibacter antarcticus</name>
    <dbReference type="NCBI Taxonomy" id="2949664"/>
    <lineage>
        <taxon>Bacteria</taxon>
        <taxon>Bacillati</taxon>
        <taxon>Actinomycetota</taxon>
        <taxon>Thermoleophilia</taxon>
        <taxon>Solirubrobacterales</taxon>
        <taxon>Paraconexibacteraceae</taxon>
        <taxon>Paraconexibacter</taxon>
    </lineage>
</organism>
<evidence type="ECO:0000313" key="2">
    <source>
        <dbReference type="EMBL" id="UTI65505.1"/>
    </source>
</evidence>
<reference evidence="2 3" key="1">
    <citation type="submission" date="2022-06" db="EMBL/GenBank/DDBJ databases">
        <title>Paraconexibacter antarcticus.</title>
        <authorList>
            <person name="Kim C.S."/>
        </authorList>
    </citation>
    <scope>NUCLEOTIDE SEQUENCE [LARGE SCALE GENOMIC DNA]</scope>
    <source>
        <strain evidence="2 3">02-257</strain>
    </source>
</reference>
<sequence length="49" mass="5201">MEDEEGTPNRDHQDAESLERDQDQTVSDQSGETAPAGADKPEKGDDAGA</sequence>
<evidence type="ECO:0000313" key="3">
    <source>
        <dbReference type="Proteomes" id="UP001056035"/>
    </source>
</evidence>
<dbReference type="Proteomes" id="UP001056035">
    <property type="component" value="Chromosome"/>
</dbReference>
<feature type="compositionally biased region" description="Basic and acidic residues" evidence="1">
    <location>
        <begin position="7"/>
        <end position="23"/>
    </location>
</feature>